<dbReference type="GO" id="GO:0004553">
    <property type="term" value="F:hydrolase activity, hydrolyzing O-glycosyl compounds"/>
    <property type="evidence" value="ECO:0007669"/>
    <property type="project" value="InterPro"/>
</dbReference>
<feature type="signal peptide" evidence="5">
    <location>
        <begin position="1"/>
        <end position="18"/>
    </location>
</feature>
<gene>
    <name evidence="6" type="ORF">M378DRAFT_168832</name>
</gene>
<proteinExistence type="inferred from homology"/>
<accession>A0A0C2SAI0</accession>
<comment type="similarity">
    <text evidence="1 4">Belongs to the glycosyl hydrolase 43 family.</text>
</comment>
<protein>
    <submittedName>
        <fullName evidence="6">Glycoside hydrolase family 43 protein</fullName>
    </submittedName>
</protein>
<dbReference type="GO" id="GO:0005975">
    <property type="term" value="P:carbohydrate metabolic process"/>
    <property type="evidence" value="ECO:0007669"/>
    <property type="project" value="InterPro"/>
</dbReference>
<organism evidence="6 7">
    <name type="scientific">Amanita muscaria (strain Koide BX008)</name>
    <dbReference type="NCBI Taxonomy" id="946122"/>
    <lineage>
        <taxon>Eukaryota</taxon>
        <taxon>Fungi</taxon>
        <taxon>Dikarya</taxon>
        <taxon>Basidiomycota</taxon>
        <taxon>Agaricomycotina</taxon>
        <taxon>Agaricomycetes</taxon>
        <taxon>Agaricomycetidae</taxon>
        <taxon>Agaricales</taxon>
        <taxon>Pluteineae</taxon>
        <taxon>Amanitaceae</taxon>
        <taxon>Amanita</taxon>
    </lineage>
</organism>
<dbReference type="AlphaFoldDB" id="A0A0C2SAI0"/>
<name>A0A0C2SAI0_AMAMK</name>
<dbReference type="InParanoid" id="A0A0C2SAI0"/>
<feature type="chain" id="PRO_5002155533" evidence="5">
    <location>
        <begin position="19"/>
        <end position="364"/>
    </location>
</feature>
<reference evidence="6 7" key="1">
    <citation type="submission" date="2014-04" db="EMBL/GenBank/DDBJ databases">
        <title>Evolutionary Origins and Diversification of the Mycorrhizal Mutualists.</title>
        <authorList>
            <consortium name="DOE Joint Genome Institute"/>
            <consortium name="Mycorrhizal Genomics Consortium"/>
            <person name="Kohler A."/>
            <person name="Kuo A."/>
            <person name="Nagy L.G."/>
            <person name="Floudas D."/>
            <person name="Copeland A."/>
            <person name="Barry K.W."/>
            <person name="Cichocki N."/>
            <person name="Veneault-Fourrey C."/>
            <person name="LaButti K."/>
            <person name="Lindquist E.A."/>
            <person name="Lipzen A."/>
            <person name="Lundell T."/>
            <person name="Morin E."/>
            <person name="Murat C."/>
            <person name="Riley R."/>
            <person name="Ohm R."/>
            <person name="Sun H."/>
            <person name="Tunlid A."/>
            <person name="Henrissat B."/>
            <person name="Grigoriev I.V."/>
            <person name="Hibbett D.S."/>
            <person name="Martin F."/>
        </authorList>
    </citation>
    <scope>NUCLEOTIDE SEQUENCE [LARGE SCALE GENOMIC DNA]</scope>
    <source>
        <strain evidence="6 7">Koide BX008</strain>
    </source>
</reference>
<evidence type="ECO:0000256" key="1">
    <source>
        <dbReference type="ARBA" id="ARBA00009865"/>
    </source>
</evidence>
<dbReference type="Gene3D" id="2.115.10.20">
    <property type="entry name" value="Glycosyl hydrolase domain, family 43"/>
    <property type="match status" value="1"/>
</dbReference>
<dbReference type="CDD" id="cd08999">
    <property type="entry name" value="GH43_ABN-like"/>
    <property type="match status" value="1"/>
</dbReference>
<dbReference type="PANTHER" id="PTHR42812">
    <property type="entry name" value="BETA-XYLOSIDASE"/>
    <property type="match status" value="1"/>
</dbReference>
<dbReference type="InterPro" id="IPR006710">
    <property type="entry name" value="Glyco_hydro_43"/>
</dbReference>
<evidence type="ECO:0000256" key="2">
    <source>
        <dbReference type="ARBA" id="ARBA00022801"/>
    </source>
</evidence>
<dbReference type="Pfam" id="PF04616">
    <property type="entry name" value="Glyco_hydro_43"/>
    <property type="match status" value="1"/>
</dbReference>
<dbReference type="InterPro" id="IPR051795">
    <property type="entry name" value="Glycosyl_Hydrlase_43"/>
</dbReference>
<evidence type="ECO:0000313" key="6">
    <source>
        <dbReference type="EMBL" id="KIL59825.1"/>
    </source>
</evidence>
<dbReference type="STRING" id="946122.A0A0C2SAI0"/>
<keyword evidence="2 4" id="KW-0378">Hydrolase</keyword>
<dbReference type="Proteomes" id="UP000054549">
    <property type="component" value="Unassembled WGS sequence"/>
</dbReference>
<dbReference type="SUPFAM" id="SSF75005">
    <property type="entry name" value="Arabinanase/levansucrase/invertase"/>
    <property type="match status" value="1"/>
</dbReference>
<keyword evidence="5" id="KW-0732">Signal</keyword>
<dbReference type="InterPro" id="IPR023296">
    <property type="entry name" value="Glyco_hydro_beta-prop_sf"/>
</dbReference>
<dbReference type="PANTHER" id="PTHR42812:SF5">
    <property type="entry name" value="ENDO-ARABINASE"/>
    <property type="match status" value="1"/>
</dbReference>
<dbReference type="HOGENOM" id="CLU_009397_8_0_1"/>
<sequence>MISLASVILLYLSSVATSAQNNPSSNDEPAQPVFSETFADPGFVRDPKTNYFWAFSTSEQNVNVQVALSTDNFNTFAFQKGMDALPHTGNWTASNPQVWAPDVVHVDNLRSPFDGLKNEPGYVMYYSARSSQNSNLHCVGTAYSRQPQGPYEASVKPLVCPLDQGGAIDPNGFRDPATGKQYVLYKVDGSAIGSGGLCGNSVVNPNQKPTPIRIQEVNHADGATLIGDYVEIANAISPEDVACVEAPSLLSIPNKNALNGYTYILFFSSGCYSDPSYDVKYATSMTGILHGAVNTNGPAVSHYGRAPAPLLATGDYGLVAPGGLYAGPGGVNAIWHSTNTSLPGLVRQLHKARLNVNGITVTLV</sequence>
<evidence type="ECO:0000256" key="4">
    <source>
        <dbReference type="RuleBase" id="RU361187"/>
    </source>
</evidence>
<evidence type="ECO:0000256" key="3">
    <source>
        <dbReference type="ARBA" id="ARBA00023295"/>
    </source>
</evidence>
<keyword evidence="3 4" id="KW-0326">Glycosidase</keyword>
<dbReference type="EMBL" id="KN818309">
    <property type="protein sequence ID" value="KIL59825.1"/>
    <property type="molecule type" value="Genomic_DNA"/>
</dbReference>
<evidence type="ECO:0000256" key="5">
    <source>
        <dbReference type="SAM" id="SignalP"/>
    </source>
</evidence>
<evidence type="ECO:0000313" key="7">
    <source>
        <dbReference type="Proteomes" id="UP000054549"/>
    </source>
</evidence>
<dbReference type="OrthoDB" id="3879658at2759"/>
<keyword evidence="7" id="KW-1185">Reference proteome</keyword>